<evidence type="ECO:0000256" key="1">
    <source>
        <dbReference type="SAM" id="MobiDB-lite"/>
    </source>
</evidence>
<keyword evidence="2" id="KW-1133">Transmembrane helix</keyword>
<gene>
    <name evidence="3" type="ORF">F6B42_02575</name>
</gene>
<feature type="transmembrane region" description="Helical" evidence="2">
    <location>
        <begin position="60"/>
        <end position="81"/>
    </location>
</feature>
<dbReference type="Proteomes" id="UP000327039">
    <property type="component" value="Unassembled WGS sequence"/>
</dbReference>
<keyword evidence="4" id="KW-1185">Reference proteome</keyword>
<name>A0A5J5IXW8_9MICO</name>
<feature type="region of interest" description="Disordered" evidence="1">
    <location>
        <begin position="261"/>
        <end position="288"/>
    </location>
</feature>
<dbReference type="RefSeq" id="WP_150418022.1">
    <property type="nucleotide sequence ID" value="NZ_VYRZ01000001.1"/>
</dbReference>
<dbReference type="AlphaFoldDB" id="A0A5J5IXW8"/>
<comment type="caution">
    <text evidence="3">The sequence shown here is derived from an EMBL/GenBank/DDBJ whole genome shotgun (WGS) entry which is preliminary data.</text>
</comment>
<feature type="transmembrane region" description="Helical" evidence="2">
    <location>
        <begin position="130"/>
        <end position="149"/>
    </location>
</feature>
<feature type="transmembrane region" description="Helical" evidence="2">
    <location>
        <begin position="93"/>
        <end position="118"/>
    </location>
</feature>
<reference evidence="4" key="1">
    <citation type="submission" date="2019-09" db="EMBL/GenBank/DDBJ databases">
        <title>Mumia zhuanghuii sp. nov. isolated from the intestinal contents of plateau pika (Ochotona curzoniae) in the Qinghai-Tibet plateau of China.</title>
        <authorList>
            <person name="Tian Z."/>
        </authorList>
    </citation>
    <scope>NUCLEOTIDE SEQUENCE [LARGE SCALE GENOMIC DNA]</scope>
    <source>
        <strain evidence="4">DSM 25564</strain>
    </source>
</reference>
<keyword evidence="2" id="KW-0812">Transmembrane</keyword>
<dbReference type="EMBL" id="VYRZ01000001">
    <property type="protein sequence ID" value="KAA9089390.1"/>
    <property type="molecule type" value="Genomic_DNA"/>
</dbReference>
<organism evidence="3 4">
    <name type="scientific">Microbacterium radiodurans</name>
    <dbReference type="NCBI Taxonomy" id="661398"/>
    <lineage>
        <taxon>Bacteria</taxon>
        <taxon>Bacillati</taxon>
        <taxon>Actinomycetota</taxon>
        <taxon>Actinomycetes</taxon>
        <taxon>Micrococcales</taxon>
        <taxon>Microbacteriaceae</taxon>
        <taxon>Microbacterium</taxon>
    </lineage>
</organism>
<evidence type="ECO:0000313" key="4">
    <source>
        <dbReference type="Proteomes" id="UP000327039"/>
    </source>
</evidence>
<evidence type="ECO:0000256" key="2">
    <source>
        <dbReference type="SAM" id="Phobius"/>
    </source>
</evidence>
<keyword evidence="2" id="KW-0472">Membrane</keyword>
<protein>
    <submittedName>
        <fullName evidence="3">Uncharacterized protein</fullName>
    </submittedName>
</protein>
<proteinExistence type="predicted"/>
<feature type="transmembrane region" description="Helical" evidence="2">
    <location>
        <begin position="155"/>
        <end position="177"/>
    </location>
</feature>
<evidence type="ECO:0000313" key="3">
    <source>
        <dbReference type="EMBL" id="KAA9089390.1"/>
    </source>
</evidence>
<sequence length="288" mass="30908">MALTQTLASIEFEVFTRFGHREIADELWRRGLEVDRDASREARRRVRARFGERSEYGGRILPLLGVATIIGMSGAIVGAIAPTHRNTRYSPLATYADAILLVSVVGLVLVYAVAVVMAGSRPVSAGVLGFATRILLPWVPAVAAAGFAADRAAAPWPFVFAATGAGVAALMTGWFWIVRRCRPVDAGTIDAAPASAIEEQLPLLRDAQEQLRIDVAERLRQVGADEAQLVEWRTGVAGEQGLEDSAAAPAGDAMIREQTERWLQRDHRFRSPARGAEPVGEAGDGSAA</sequence>
<accession>A0A5J5IXW8</accession>